<dbReference type="PANTHER" id="PTHR16206">
    <property type="entry name" value="DEP DOMAIN-CONTAINING"/>
    <property type="match status" value="1"/>
</dbReference>
<dbReference type="EMBL" id="RQTK01000363">
    <property type="protein sequence ID" value="RUS80957.1"/>
    <property type="molecule type" value="Genomic_DNA"/>
</dbReference>
<organism evidence="2 3">
    <name type="scientific">Elysia chlorotica</name>
    <name type="common">Eastern emerald elysia</name>
    <name type="synonym">Sea slug</name>
    <dbReference type="NCBI Taxonomy" id="188477"/>
    <lineage>
        <taxon>Eukaryota</taxon>
        <taxon>Metazoa</taxon>
        <taxon>Spiralia</taxon>
        <taxon>Lophotrochozoa</taxon>
        <taxon>Mollusca</taxon>
        <taxon>Gastropoda</taxon>
        <taxon>Heterobranchia</taxon>
        <taxon>Euthyneura</taxon>
        <taxon>Panpulmonata</taxon>
        <taxon>Sacoglossa</taxon>
        <taxon>Placobranchoidea</taxon>
        <taxon>Plakobranchidae</taxon>
        <taxon>Elysia</taxon>
    </lineage>
</organism>
<keyword evidence="1" id="KW-0732">Signal</keyword>
<name>A0A433TH66_ELYCH</name>
<proteinExistence type="predicted"/>
<evidence type="ECO:0000313" key="3">
    <source>
        <dbReference type="Proteomes" id="UP000271974"/>
    </source>
</evidence>
<feature type="signal peptide" evidence="1">
    <location>
        <begin position="1"/>
        <end position="15"/>
    </location>
</feature>
<sequence>MVVLQLVSFMLDFYAEILSPPENIKSQVSDRLKVLQNPQVVYSPRPDRAVRFCEQVSRDEFENQRLPTGQMSALEELLENIIRTENMADKEKRRRLKQFQRTYPAIYTQRFPTPESEEAVLPPLKTKPKIKQPFALKPLQQTFKGLRL</sequence>
<feature type="chain" id="PRO_5019052202" description="DEP domain-containing protein" evidence="1">
    <location>
        <begin position="16"/>
        <end position="148"/>
    </location>
</feature>
<gene>
    <name evidence="2" type="ORF">EGW08_011277</name>
</gene>
<evidence type="ECO:0000256" key="1">
    <source>
        <dbReference type="SAM" id="SignalP"/>
    </source>
</evidence>
<reference evidence="2 3" key="1">
    <citation type="submission" date="2019-01" db="EMBL/GenBank/DDBJ databases">
        <title>A draft genome assembly of the solar-powered sea slug Elysia chlorotica.</title>
        <authorList>
            <person name="Cai H."/>
            <person name="Li Q."/>
            <person name="Fang X."/>
            <person name="Li J."/>
            <person name="Curtis N.E."/>
            <person name="Altenburger A."/>
            <person name="Shibata T."/>
            <person name="Feng M."/>
            <person name="Maeda T."/>
            <person name="Schwartz J.A."/>
            <person name="Shigenobu S."/>
            <person name="Lundholm N."/>
            <person name="Nishiyama T."/>
            <person name="Yang H."/>
            <person name="Hasebe M."/>
            <person name="Li S."/>
            <person name="Pierce S.K."/>
            <person name="Wang J."/>
        </authorList>
    </citation>
    <scope>NUCLEOTIDE SEQUENCE [LARGE SCALE GENOMIC DNA]</scope>
    <source>
        <strain evidence="2">EC2010</strain>
        <tissue evidence="2">Whole organism of an adult</tissue>
    </source>
</reference>
<evidence type="ECO:0000313" key="2">
    <source>
        <dbReference type="EMBL" id="RUS80957.1"/>
    </source>
</evidence>
<accession>A0A433TH66</accession>
<dbReference type="OrthoDB" id="524326at2759"/>
<comment type="caution">
    <text evidence="2">The sequence shown here is derived from an EMBL/GenBank/DDBJ whole genome shotgun (WGS) entry which is preliminary data.</text>
</comment>
<protein>
    <recommendedName>
        <fullName evidence="4">DEP domain-containing protein</fullName>
    </recommendedName>
</protein>
<dbReference type="AlphaFoldDB" id="A0A433TH66"/>
<dbReference type="PANTHER" id="PTHR16206:SF4">
    <property type="entry name" value="PROTEIN LET-99"/>
    <property type="match status" value="1"/>
</dbReference>
<evidence type="ECO:0008006" key="4">
    <source>
        <dbReference type="Google" id="ProtNLM"/>
    </source>
</evidence>
<keyword evidence="3" id="KW-1185">Reference proteome</keyword>
<dbReference type="Proteomes" id="UP000271974">
    <property type="component" value="Unassembled WGS sequence"/>
</dbReference>
<dbReference type="STRING" id="188477.A0A433TH66"/>